<dbReference type="SUPFAM" id="SSF52029">
    <property type="entry name" value="GroEL apical domain-like"/>
    <property type="match status" value="1"/>
</dbReference>
<dbReference type="Pfam" id="PF01504">
    <property type="entry name" value="PIP5K"/>
    <property type="match status" value="1"/>
</dbReference>
<dbReference type="GO" id="GO:0046854">
    <property type="term" value="P:phosphatidylinositol phosphate biosynthetic process"/>
    <property type="evidence" value="ECO:0007669"/>
    <property type="project" value="TreeGrafter"/>
</dbReference>
<dbReference type="EMBL" id="JAQQAF010000003">
    <property type="protein sequence ID" value="KAJ8498203.1"/>
    <property type="molecule type" value="Genomic_DNA"/>
</dbReference>
<dbReference type="CDD" id="cd17300">
    <property type="entry name" value="PIPKc_PIKfyve"/>
    <property type="match status" value="1"/>
</dbReference>
<evidence type="ECO:0000256" key="2">
    <source>
        <dbReference type="ARBA" id="ARBA00022679"/>
    </source>
</evidence>
<evidence type="ECO:0000256" key="3">
    <source>
        <dbReference type="ARBA" id="ARBA00022741"/>
    </source>
</evidence>
<evidence type="ECO:0000256" key="1">
    <source>
        <dbReference type="ARBA" id="ARBA00012009"/>
    </source>
</evidence>
<dbReference type="SMART" id="SM00330">
    <property type="entry name" value="PIPKc"/>
    <property type="match status" value="1"/>
</dbReference>
<dbReference type="Pfam" id="PF00118">
    <property type="entry name" value="Cpn60_TCP1"/>
    <property type="match status" value="1"/>
</dbReference>
<dbReference type="InterPro" id="IPR044769">
    <property type="entry name" value="PIKfyve_PIPKc"/>
</dbReference>
<comment type="caution">
    <text evidence="8">The sequence shown here is derived from an EMBL/GenBank/DDBJ whole genome shotgun (WGS) entry which is preliminary data.</text>
</comment>
<reference evidence="8 9" key="1">
    <citation type="submission" date="2022-12" db="EMBL/GenBank/DDBJ databases">
        <title>Chromosome-scale assembly of the Ensete ventricosum genome.</title>
        <authorList>
            <person name="Dussert Y."/>
            <person name="Stocks J."/>
            <person name="Wendawek A."/>
            <person name="Woldeyes F."/>
            <person name="Nichols R.A."/>
            <person name="Borrell J.S."/>
        </authorList>
    </citation>
    <scope>NUCLEOTIDE SEQUENCE [LARGE SCALE GENOMIC DNA]</scope>
    <source>
        <strain evidence="9">cv. Maze</strain>
        <tissue evidence="8">Seeds</tissue>
    </source>
</reference>
<evidence type="ECO:0000259" key="7">
    <source>
        <dbReference type="PROSITE" id="PS51455"/>
    </source>
</evidence>
<keyword evidence="4 6" id="KW-0418">Kinase</keyword>
<dbReference type="GO" id="GO:0005524">
    <property type="term" value="F:ATP binding"/>
    <property type="evidence" value="ECO:0007669"/>
    <property type="project" value="UniProtKB-UniRule"/>
</dbReference>
<dbReference type="GO" id="GO:0000285">
    <property type="term" value="F:1-phosphatidylinositol-3-phosphate 5-kinase activity"/>
    <property type="evidence" value="ECO:0007669"/>
    <property type="project" value="UniProtKB-EC"/>
</dbReference>
<dbReference type="SUPFAM" id="SSF56104">
    <property type="entry name" value="SAICAR synthase-like"/>
    <property type="match status" value="1"/>
</dbReference>
<sequence length="1657" mass="186421">MGFHSTKLSSSCLPIYFSPFSYVSLFPHLLVCLAPCSLVERSTPLRSDALLPFRCLRSRTQIARDERHWNLTSLRSDEYIVQVMFITNNSSMVKKALTKNGSGPYVTPLSPISSSASSSSIGDIQAGLNLQCREDGYGVLDTDVTQRNMVNDSSDSRTSVAGFRPHISTEKKLSSSSIDSNEENIKLSNEILDDAGAQTVDFNAQIVEDQDFNDILPLLPDFEADPHIWIPPEPEDMEDDTPSIADNYEDDDYNCVEWKQPNLLSSLDEHQGTSQCFKEKRQKAMLEAMNGQFKFLLDAAKGRAMDPGSYVKVKCIASGNRHESELIKGLVFKKNAAHKHMPTKFKNPRILLLQGVLVHSAVGLSSFESMEQEKNHLKFITDMIEACHPNVVLAERNISRDIQDSLLEKGITVVSDMKIHRLEKCDLFRIERFMEVYNSTAVGGKRSSKTLMFLEGFQKPLGCTILLKGAHSDELKKIKRVVQYAVFAAYHLILETSFLVDLRVFSSNKNDSREEIAHLRTMPLPCMDNLERCLSTLASEHTQDAPVCNGSLGRFDHRLMSLNSDFECIFSDKSSSGDISLLSPLSGTLETSQENSSPSLISEFVSLGLDINNKTFDGERIDLASLEASDHENAANLIISEEKIDDGIFDYQKPEPVRDLTESVDADGCEIVNIKHKDVIGSVLDPHSIIVLLSKQCTKKGTLCDQSHLSRIKYYGYFDISLERFLRDILLNQNSCSSCSEPPEAHVYCYTHQNGNLSVHVRQLPQGSQLPGEVQGKIWMWTRCLRCKNGNKISTRRVVLSKSACNLSFGKLLELSFSGHSSANRLSECGHSLHRDFLRFFGLGSKVAMFIYSSVKIYAACKPPPVLQFHNPKEQEWLKREMETVLFQGRAFFSEVLDSLQKLKPIYSGPLGKQCIELSGSLKPFSEIEEMLIQEKFEFETSLLKALDHNKQMEVTLHEILGLKWLGQELLLELYVWDRRLDCLRQHTEFKLGNYECVADKIPQVPSHVHEQLSPNGSHCIQDMQIDLDAESTPCTSNNFYKLLDVGFVDAEHSTRQYFVQSGIEEHAVSLLEEDPCIPHDPILPPEDDQNHQEICVSPPGDVLIDHSIHITEVPHIGKATDLELKNAETIAESETPPPTSLSNEYPSISDDVYAKSEGPEELIWTSFSDLREICKKDLYGGSLRKLEFVNTYAPSHLSSIHQTSISEVELLHFAVGPGENVLSASENEISSIIACALAISEDFQGLLDRAENEAEETDRSFSFTCDGYEASACMSSTGASESERINLLHSASSLSLDESSTSSIDGSSSVDLQLQSVNLHPEVIVGRGKVSGKSIFSVVCIYAKHFYDIRKKCCPSELAYISSLSRCKKWDAQGGKSKAFFAKSLDERFIIKQIKKTELDSFLKFGPDYFKHVFHSLDSGSQTCLAKILGIYQVRKSKSGKETKIDVMVMENLLYGHKISRTYDLKGAIFDRYIPDAKYGEKVLLDQNFVEDMHKSPIYVDGDTKLLLQRAIWNDTSFLTSINVMDYSLLVGVDDDRKELVFGIIDYLRQYTWDKQLETWVKASIVPKNELPTVISPKEYKKRFRKFMARYFLSVPHCWKHEHCSNLCICCTDGKRNSAKVHNAELSEKSRPIICLDQNVARLPKICDFLANFWGL</sequence>
<dbReference type="PROSITE" id="PS51455">
    <property type="entry name" value="PIPK"/>
    <property type="match status" value="1"/>
</dbReference>
<evidence type="ECO:0000256" key="5">
    <source>
        <dbReference type="ARBA" id="ARBA00022840"/>
    </source>
</evidence>
<evidence type="ECO:0000256" key="6">
    <source>
        <dbReference type="PROSITE-ProRule" id="PRU00781"/>
    </source>
</evidence>
<dbReference type="Gene3D" id="3.50.7.10">
    <property type="entry name" value="GroEL"/>
    <property type="match status" value="1"/>
</dbReference>
<dbReference type="InterPro" id="IPR027483">
    <property type="entry name" value="PInositol-4-P-4/5-kinase_C_sf"/>
</dbReference>
<accession>A0AAV8R3P0</accession>
<evidence type="ECO:0000256" key="4">
    <source>
        <dbReference type="ARBA" id="ARBA00022777"/>
    </source>
</evidence>
<organism evidence="8 9">
    <name type="scientific">Ensete ventricosum</name>
    <name type="common">Abyssinian banana</name>
    <name type="synonym">Musa ensete</name>
    <dbReference type="NCBI Taxonomy" id="4639"/>
    <lineage>
        <taxon>Eukaryota</taxon>
        <taxon>Viridiplantae</taxon>
        <taxon>Streptophyta</taxon>
        <taxon>Embryophyta</taxon>
        <taxon>Tracheophyta</taxon>
        <taxon>Spermatophyta</taxon>
        <taxon>Magnoliopsida</taxon>
        <taxon>Liliopsida</taxon>
        <taxon>Zingiberales</taxon>
        <taxon>Musaceae</taxon>
        <taxon>Ensete</taxon>
    </lineage>
</organism>
<dbReference type="InterPro" id="IPR027409">
    <property type="entry name" value="GroEL-like_apical_dom_sf"/>
</dbReference>
<dbReference type="Proteomes" id="UP001222027">
    <property type="component" value="Unassembled WGS sequence"/>
</dbReference>
<keyword evidence="5 6" id="KW-0067">ATP-binding</keyword>
<evidence type="ECO:0000313" key="8">
    <source>
        <dbReference type="EMBL" id="KAJ8498203.1"/>
    </source>
</evidence>
<gene>
    <name evidence="8" type="ORF">OPV22_008755</name>
</gene>
<dbReference type="InterPro" id="IPR002423">
    <property type="entry name" value="Cpn60/GroEL/TCP-1"/>
</dbReference>
<name>A0AAV8R3P0_ENSVE</name>
<dbReference type="FunFam" id="3.30.810.10:FF:000001">
    <property type="entry name" value="1-phosphatidylinositol 3-phosphate 5-kinase FAB1"/>
    <property type="match status" value="1"/>
</dbReference>
<keyword evidence="3 6" id="KW-0547">Nucleotide-binding</keyword>
<dbReference type="PANTHER" id="PTHR45748">
    <property type="entry name" value="1-PHOSPHATIDYLINOSITOL 3-PHOSPHATE 5-KINASE-RELATED"/>
    <property type="match status" value="1"/>
</dbReference>
<protein>
    <recommendedName>
        <fullName evidence="1">1-phosphatidylinositol-3-phosphate 5-kinase</fullName>
        <ecNumber evidence="1">2.7.1.150</ecNumber>
    </recommendedName>
</protein>
<dbReference type="Gene3D" id="3.30.810.10">
    <property type="entry name" value="2-Layer Sandwich"/>
    <property type="match status" value="1"/>
</dbReference>
<dbReference type="GO" id="GO:0010008">
    <property type="term" value="C:endosome membrane"/>
    <property type="evidence" value="ECO:0007669"/>
    <property type="project" value="TreeGrafter"/>
</dbReference>
<feature type="domain" description="PIPK" evidence="7">
    <location>
        <begin position="1276"/>
        <end position="1593"/>
    </location>
</feature>
<keyword evidence="2 6" id="KW-0808">Transferase</keyword>
<dbReference type="InterPro" id="IPR002498">
    <property type="entry name" value="PInositol-4-P-4/5-kinase_core"/>
</dbReference>
<keyword evidence="9" id="KW-1185">Reference proteome</keyword>
<dbReference type="Gene3D" id="3.30.800.10">
    <property type="entry name" value="Phosphatidylinositol Phosphate Kinase II Beta"/>
    <property type="match status" value="1"/>
</dbReference>
<dbReference type="FunFam" id="3.30.800.10:FF:000007">
    <property type="entry name" value="Putative 1-phosphatidylinositol-4-phosphate 5-kinase/ zinc ion binding family"/>
    <property type="match status" value="1"/>
</dbReference>
<dbReference type="PANTHER" id="PTHR45748:SF4">
    <property type="entry name" value="1-PHOSPHATIDYLINOSITOL-3-PHOSPHATE 5-KINASE FAB1D-RELATED"/>
    <property type="match status" value="1"/>
</dbReference>
<dbReference type="InterPro" id="IPR027484">
    <property type="entry name" value="PInositol-4-P-5-kinase_N"/>
</dbReference>
<dbReference type="EC" id="2.7.1.150" evidence="1"/>
<proteinExistence type="predicted"/>
<evidence type="ECO:0000313" key="9">
    <source>
        <dbReference type="Proteomes" id="UP001222027"/>
    </source>
</evidence>